<keyword evidence="5" id="KW-0175">Coiled coil</keyword>
<keyword evidence="9" id="KW-1185">Reference proteome</keyword>
<comment type="similarity">
    <text evidence="1">Belongs to the disease resistance NB-LRR family.</text>
</comment>
<evidence type="ECO:0000259" key="6">
    <source>
        <dbReference type="Pfam" id="PF00931"/>
    </source>
</evidence>
<keyword evidence="4" id="KW-0067">ATP-binding</keyword>
<evidence type="ECO:0000259" key="7">
    <source>
        <dbReference type="Pfam" id="PF23247"/>
    </source>
</evidence>
<feature type="domain" description="NB-ARC" evidence="6">
    <location>
        <begin position="162"/>
        <end position="287"/>
    </location>
</feature>
<evidence type="ECO:0000313" key="9">
    <source>
        <dbReference type="Proteomes" id="UP001341840"/>
    </source>
</evidence>
<feature type="coiled-coil region" evidence="5">
    <location>
        <begin position="118"/>
        <end position="175"/>
    </location>
</feature>
<dbReference type="InterPro" id="IPR057135">
    <property type="entry name" value="At4g27190-like_LRR"/>
</dbReference>
<dbReference type="SUPFAM" id="SSF52058">
    <property type="entry name" value="L domain-like"/>
    <property type="match status" value="1"/>
</dbReference>
<evidence type="ECO:0000256" key="3">
    <source>
        <dbReference type="ARBA" id="ARBA00022821"/>
    </source>
</evidence>
<evidence type="ECO:0000256" key="4">
    <source>
        <dbReference type="ARBA" id="ARBA00022840"/>
    </source>
</evidence>
<evidence type="ECO:0000256" key="5">
    <source>
        <dbReference type="SAM" id="Coils"/>
    </source>
</evidence>
<dbReference type="Proteomes" id="UP001341840">
    <property type="component" value="Unassembled WGS sequence"/>
</dbReference>
<dbReference type="EMBL" id="JASCZI010000511">
    <property type="protein sequence ID" value="MED6112190.1"/>
    <property type="molecule type" value="Genomic_DNA"/>
</dbReference>
<feature type="domain" description="Disease resistance protein At4g27190-like leucine-rich repeats" evidence="7">
    <location>
        <begin position="815"/>
        <end position="947"/>
    </location>
</feature>
<dbReference type="InterPro" id="IPR050905">
    <property type="entry name" value="Plant_NBS-LRR"/>
</dbReference>
<accession>A0ABU6QKL0</accession>
<dbReference type="Gene3D" id="3.80.10.10">
    <property type="entry name" value="Ribonuclease Inhibitor"/>
    <property type="match status" value="1"/>
</dbReference>
<dbReference type="PANTHER" id="PTHR33463">
    <property type="entry name" value="NB-ARC DOMAIN-CONTAINING PROTEIN-RELATED"/>
    <property type="match status" value="1"/>
</dbReference>
<protein>
    <recommendedName>
        <fullName evidence="10">AAA+ ATPase domain-containing protein</fullName>
    </recommendedName>
</protein>
<evidence type="ECO:0008006" key="10">
    <source>
        <dbReference type="Google" id="ProtNLM"/>
    </source>
</evidence>
<name>A0ABU6QKL0_9FABA</name>
<evidence type="ECO:0000256" key="1">
    <source>
        <dbReference type="ARBA" id="ARBA00008894"/>
    </source>
</evidence>
<keyword evidence="3" id="KW-0611">Plant defense</keyword>
<organism evidence="8 9">
    <name type="scientific">Stylosanthes scabra</name>
    <dbReference type="NCBI Taxonomy" id="79078"/>
    <lineage>
        <taxon>Eukaryota</taxon>
        <taxon>Viridiplantae</taxon>
        <taxon>Streptophyta</taxon>
        <taxon>Embryophyta</taxon>
        <taxon>Tracheophyta</taxon>
        <taxon>Spermatophyta</taxon>
        <taxon>Magnoliopsida</taxon>
        <taxon>eudicotyledons</taxon>
        <taxon>Gunneridae</taxon>
        <taxon>Pentapetalae</taxon>
        <taxon>rosids</taxon>
        <taxon>fabids</taxon>
        <taxon>Fabales</taxon>
        <taxon>Fabaceae</taxon>
        <taxon>Papilionoideae</taxon>
        <taxon>50 kb inversion clade</taxon>
        <taxon>dalbergioids sensu lato</taxon>
        <taxon>Dalbergieae</taxon>
        <taxon>Pterocarpus clade</taxon>
        <taxon>Stylosanthes</taxon>
    </lineage>
</organism>
<gene>
    <name evidence="8" type="ORF">PIB30_059420</name>
</gene>
<dbReference type="SUPFAM" id="SSF52540">
    <property type="entry name" value="P-loop containing nucleoside triphosphate hydrolases"/>
    <property type="match status" value="1"/>
</dbReference>
<feature type="domain" description="Disease resistance protein At4g27190-like leucine-rich repeats" evidence="7">
    <location>
        <begin position="1009"/>
        <end position="1084"/>
    </location>
</feature>
<dbReference type="InterPro" id="IPR027417">
    <property type="entry name" value="P-loop_NTPase"/>
</dbReference>
<dbReference type="InterPro" id="IPR042197">
    <property type="entry name" value="Apaf_helical"/>
</dbReference>
<evidence type="ECO:0000256" key="2">
    <source>
        <dbReference type="ARBA" id="ARBA00022741"/>
    </source>
</evidence>
<dbReference type="InterPro" id="IPR002182">
    <property type="entry name" value="NB-ARC"/>
</dbReference>
<dbReference type="Gene3D" id="3.40.50.300">
    <property type="entry name" value="P-loop containing nucleotide triphosphate hydrolases"/>
    <property type="match status" value="1"/>
</dbReference>
<sequence length="1093" mass="124512">MSISFVPDFLQERAFDAVADFLRKKLGYVWDYEKRFEDVSKVVKDLKNDRDAVRDKAEEDEGRYGRAIYDNIVEWLARVDEIVAEYEKFKEDHEKNAGYALDFSFQNLDIRYKRSERAEDIKERVNELQNEKHDTISRWQGPPSSMGFALPTVEYEELDSRKQKMEDIKKALEDSNATMIGVHGLPGMGKTTLVIETINRVQNQEPMLFDLVIMANVTKTPDIRKIQGQIADMLGMTLQEESEYARAIRIREKLKKGKNTLVILDDMYAKVDLDVLGIPSQSGDDKKNLIHKPGIKSSDLSGAAQTMTETKDIIAGAGQNLTRQIDEEKIEDASIGSSKVVKAAQENQKGCKVLLISEAKRVLSQMDVKPNLMISVDTINLDDAKKLFTKKVGIADDKNSDLESLAIEIAKKCHGLPMSIVTTAKALKNQGRPVWEGTLKTLERKKLTGTPEYSTKLSYQLLEKEELKLMFLLCACMGQDAFVSDLVRLCIGFGFLEGVYTAREARDQVQMLLMHLKESGLLSDSYSNDRFTMQNLIRNAALLIASENNLFVLAKRKLDEWPDDDKLRRYIAIFLHHCDVNTEEFPQSLNCPKLKVFHFHNNHQHFKMPKDFFQKMKELRVLVLIGIDLSELSSSMACLKKLRKLCLEQCINLDKDICIIIGKLMKNLRILSFSGSDIESLPNELKHLSKLQILDLSNCSKLKSIPPSLISTLTSLEELYMRNTSVEWSIDNRQKSENKNASLSELGHLNQITNVDLQIPSVAHLPENLFFDKMYSYKIVIGSSSTHLEPDFKIPEKYQLVRYLAIQDKDVAFDIHSQKGIKMLFERVENLFLEELNGVQDIFYALNLKGFPCLKTLSIVSTSSIRYLINPRQRKHHEKAFPKLETLHLYKLNNMEQLCSRVSLSSSSFCKLKVVKIKLCGLLKNVFLTSTVKLLVALETIQVSECDSLKEIVFAEEAQDTADESKRPVFQQLRTLTLKSLPAFHGFCCISSTEHQKILFDEQVEFSKLERLELSCIQIHRIWSGQNPPFKKLVHLEVNGCGNLKSLLTLSMARSMENLQGLSVSECDKMGHIFLFSEISNDSENKVCNLAID</sequence>
<dbReference type="InterPro" id="IPR032675">
    <property type="entry name" value="LRR_dom_sf"/>
</dbReference>
<comment type="caution">
    <text evidence="8">The sequence shown here is derived from an EMBL/GenBank/DDBJ whole genome shotgun (WGS) entry which is preliminary data.</text>
</comment>
<dbReference type="PRINTS" id="PR00364">
    <property type="entry name" value="DISEASERSIST"/>
</dbReference>
<keyword evidence="2" id="KW-0547">Nucleotide-binding</keyword>
<reference evidence="8 9" key="1">
    <citation type="journal article" date="2023" name="Plants (Basel)">
        <title>Bridging the Gap: Combining Genomics and Transcriptomics Approaches to Understand Stylosanthes scabra, an Orphan Legume from the Brazilian Caatinga.</title>
        <authorList>
            <person name="Ferreira-Neto J.R.C."/>
            <person name="da Silva M.D."/>
            <person name="Binneck E."/>
            <person name="de Melo N.F."/>
            <person name="da Silva R.H."/>
            <person name="de Melo A.L.T.M."/>
            <person name="Pandolfi V."/>
            <person name="Bustamante F.O."/>
            <person name="Brasileiro-Vidal A.C."/>
            <person name="Benko-Iseppon A.M."/>
        </authorList>
    </citation>
    <scope>NUCLEOTIDE SEQUENCE [LARGE SCALE GENOMIC DNA]</scope>
    <source>
        <tissue evidence="8">Leaves</tissue>
    </source>
</reference>
<proteinExistence type="inferred from homology"/>
<evidence type="ECO:0000313" key="8">
    <source>
        <dbReference type="EMBL" id="MED6112190.1"/>
    </source>
</evidence>
<dbReference type="Pfam" id="PF23247">
    <property type="entry name" value="LRR_RPS2"/>
    <property type="match status" value="2"/>
</dbReference>
<dbReference type="PANTHER" id="PTHR33463:SF196">
    <property type="entry name" value="NB-ARC DOMAIN DISEASE RESISTANCE PROTEIN"/>
    <property type="match status" value="1"/>
</dbReference>
<dbReference type="Pfam" id="PF00931">
    <property type="entry name" value="NB-ARC"/>
    <property type="match status" value="1"/>
</dbReference>
<dbReference type="Gene3D" id="1.10.8.430">
    <property type="entry name" value="Helical domain of apoptotic protease-activating factors"/>
    <property type="match status" value="1"/>
</dbReference>